<dbReference type="InterPro" id="IPR000719">
    <property type="entry name" value="Prot_kinase_dom"/>
</dbReference>
<feature type="repeat" description="TPR" evidence="5">
    <location>
        <begin position="502"/>
        <end position="535"/>
    </location>
</feature>
<evidence type="ECO:0000256" key="7">
    <source>
        <dbReference type="SAM" id="MobiDB-lite"/>
    </source>
</evidence>
<organism evidence="9 10">
    <name type="scientific">Myxococcus fulvus</name>
    <dbReference type="NCBI Taxonomy" id="33"/>
    <lineage>
        <taxon>Bacteria</taxon>
        <taxon>Pseudomonadati</taxon>
        <taxon>Myxococcota</taxon>
        <taxon>Myxococcia</taxon>
        <taxon>Myxococcales</taxon>
        <taxon>Cystobacterineae</taxon>
        <taxon>Myxococcaceae</taxon>
        <taxon>Myxococcus</taxon>
    </lineage>
</organism>
<keyword evidence="10" id="KW-1185">Reference proteome</keyword>
<keyword evidence="9" id="KW-0723">Serine/threonine-protein kinase</keyword>
<dbReference type="InterPro" id="IPR019734">
    <property type="entry name" value="TPR_rpt"/>
</dbReference>
<name>A0ABY1CA20_MYXFU</name>
<dbReference type="Gene3D" id="1.10.510.10">
    <property type="entry name" value="Transferase(Phosphotransferase) domain 1"/>
    <property type="match status" value="1"/>
</dbReference>
<dbReference type="PROSITE" id="PS50011">
    <property type="entry name" value="PROTEIN_KINASE_DOM"/>
    <property type="match status" value="1"/>
</dbReference>
<dbReference type="PROSITE" id="PS00107">
    <property type="entry name" value="PROTEIN_KINASE_ATP"/>
    <property type="match status" value="1"/>
</dbReference>
<evidence type="ECO:0000256" key="6">
    <source>
        <dbReference type="PROSITE-ProRule" id="PRU10141"/>
    </source>
</evidence>
<evidence type="ECO:0000256" key="3">
    <source>
        <dbReference type="ARBA" id="ARBA00022777"/>
    </source>
</evidence>
<evidence type="ECO:0000259" key="8">
    <source>
        <dbReference type="PROSITE" id="PS50011"/>
    </source>
</evidence>
<dbReference type="InterPro" id="IPR011990">
    <property type="entry name" value="TPR-like_helical_dom_sf"/>
</dbReference>
<dbReference type="InterPro" id="IPR011009">
    <property type="entry name" value="Kinase-like_dom_sf"/>
</dbReference>
<dbReference type="GO" id="GO:0004674">
    <property type="term" value="F:protein serine/threonine kinase activity"/>
    <property type="evidence" value="ECO:0007669"/>
    <property type="project" value="UniProtKB-KW"/>
</dbReference>
<feature type="binding site" evidence="6">
    <location>
        <position position="45"/>
    </location>
    <ligand>
        <name>ATP</name>
        <dbReference type="ChEBI" id="CHEBI:30616"/>
    </ligand>
</feature>
<feature type="compositionally biased region" description="Low complexity" evidence="7">
    <location>
        <begin position="596"/>
        <end position="609"/>
    </location>
</feature>
<keyword evidence="4 6" id="KW-0067">ATP-binding</keyword>
<keyword evidence="1" id="KW-0808">Transferase</keyword>
<proteinExistence type="predicted"/>
<keyword evidence="2 6" id="KW-0547">Nucleotide-binding</keyword>
<dbReference type="SUPFAM" id="SSF56112">
    <property type="entry name" value="Protein kinase-like (PK-like)"/>
    <property type="match status" value="1"/>
</dbReference>
<feature type="region of interest" description="Disordered" evidence="7">
    <location>
        <begin position="548"/>
        <end position="614"/>
    </location>
</feature>
<evidence type="ECO:0000256" key="1">
    <source>
        <dbReference type="ARBA" id="ARBA00022679"/>
    </source>
</evidence>
<dbReference type="SUPFAM" id="SSF48452">
    <property type="entry name" value="TPR-like"/>
    <property type="match status" value="1"/>
</dbReference>
<feature type="repeat" description="TPR" evidence="5">
    <location>
        <begin position="652"/>
        <end position="685"/>
    </location>
</feature>
<evidence type="ECO:0000256" key="4">
    <source>
        <dbReference type="ARBA" id="ARBA00022840"/>
    </source>
</evidence>
<sequence length="703" mass="76630">MALQPGDRFGRYELVSWLGRGGMAETWRARWMGDAGVTKSVLIKKVLPEFVADDAFVSMFVNEARISATLSHGNIAQVFDFGRVDGQYYLAMELVDGPPLHRIMKRAVKTGLPRLPIPIATYITLEICRGLHYAHTRTDDKGVPLGIVHRDISPDNVLVSYEGQVKIVDFGIAKARMARNFQTEPGVVKGKYLFFSPEQARGREVDARTDVWATGLVLYEMLCGQTPVSGSQAAVMMKMANGEFPSPREVYPALPEELDDIVMKALSVDLSARYESANAFADALAGFLYSYSPRFSAMNLAYLARVLFRGDMAQEGRELSVPPSFIDELTLWRQQAEPAVEEPPARASKPVVSQVMSQVETDLKSRPPRATRKLLPAVSEAPPPVVDDGPEVPTHATKIVGLGLNRGVLFAAALGVGVVGAGGIWFMGRGEGEPVPQPSAMQVNPAYPIPGRIDEEPSAVPESAEGLAELARKKAQRARDNGSYRSAADFAEQCLKNVPDHPQCLQIAGVSLARDGQFEEAAKRYQRFVDRHPKHEFAKTAQTLAGEYARKSAEAKSAQPSGGTEAAANGTPPSGTAPPPREAPPGYKVIYDKDSQSAQATRSSSASSSLTNPADSPVRELILQARDLIKAQKYTEALNIAERCARLSSYDADCYLLIGIANARLNRTDEGARHYRRFLELAPHGHPSRQGVTDLLKAYDSNR</sequence>
<dbReference type="InterPro" id="IPR008266">
    <property type="entry name" value="Tyr_kinase_AS"/>
</dbReference>
<dbReference type="CDD" id="cd14014">
    <property type="entry name" value="STKc_PknB_like"/>
    <property type="match status" value="1"/>
</dbReference>
<protein>
    <submittedName>
        <fullName evidence="9">Serine/threonine protein kinase</fullName>
    </submittedName>
</protein>
<dbReference type="EMBL" id="FOIB01000003">
    <property type="protein sequence ID" value="SET84941.1"/>
    <property type="molecule type" value="Genomic_DNA"/>
</dbReference>
<dbReference type="Gene3D" id="1.25.40.10">
    <property type="entry name" value="Tetratricopeptide repeat domain"/>
    <property type="match status" value="2"/>
</dbReference>
<evidence type="ECO:0000313" key="10">
    <source>
        <dbReference type="Proteomes" id="UP000183760"/>
    </source>
</evidence>
<dbReference type="PROSITE" id="PS50005">
    <property type="entry name" value="TPR"/>
    <property type="match status" value="2"/>
</dbReference>
<keyword evidence="3 9" id="KW-0418">Kinase</keyword>
<dbReference type="PANTHER" id="PTHR43289:SF6">
    <property type="entry name" value="SERINE_THREONINE-PROTEIN KINASE NEKL-3"/>
    <property type="match status" value="1"/>
</dbReference>
<dbReference type="Pfam" id="PF13432">
    <property type="entry name" value="TPR_16"/>
    <property type="match status" value="2"/>
</dbReference>
<dbReference type="RefSeq" id="WP_074952544.1">
    <property type="nucleotide sequence ID" value="NZ_FOIB01000003.1"/>
</dbReference>
<evidence type="ECO:0000313" key="9">
    <source>
        <dbReference type="EMBL" id="SET84941.1"/>
    </source>
</evidence>
<gene>
    <name evidence="9" type="ORF">SAMN05443572_103492</name>
</gene>
<dbReference type="PANTHER" id="PTHR43289">
    <property type="entry name" value="MITOGEN-ACTIVATED PROTEIN KINASE KINASE KINASE 20-RELATED"/>
    <property type="match status" value="1"/>
</dbReference>
<evidence type="ECO:0000256" key="5">
    <source>
        <dbReference type="PROSITE-ProRule" id="PRU00339"/>
    </source>
</evidence>
<reference evidence="9 10" key="1">
    <citation type="submission" date="2016-10" db="EMBL/GenBank/DDBJ databases">
        <authorList>
            <person name="Varghese N."/>
            <person name="Submissions S."/>
        </authorList>
    </citation>
    <scope>NUCLEOTIDE SEQUENCE [LARGE SCALE GENOMIC DNA]</scope>
    <source>
        <strain evidence="9 10">DSM 16525</strain>
    </source>
</reference>
<accession>A0ABY1CA20</accession>
<feature type="domain" description="Protein kinase" evidence="8">
    <location>
        <begin position="12"/>
        <end position="288"/>
    </location>
</feature>
<dbReference type="Proteomes" id="UP000183760">
    <property type="component" value="Unassembled WGS sequence"/>
</dbReference>
<dbReference type="InterPro" id="IPR017441">
    <property type="entry name" value="Protein_kinase_ATP_BS"/>
</dbReference>
<dbReference type="Gene3D" id="3.30.200.20">
    <property type="entry name" value="Phosphorylase Kinase, domain 1"/>
    <property type="match status" value="1"/>
</dbReference>
<comment type="caution">
    <text evidence="9">The sequence shown here is derived from an EMBL/GenBank/DDBJ whole genome shotgun (WGS) entry which is preliminary data.</text>
</comment>
<keyword evidence="5" id="KW-0802">TPR repeat</keyword>
<dbReference type="PROSITE" id="PS00109">
    <property type="entry name" value="PROTEIN_KINASE_TYR"/>
    <property type="match status" value="1"/>
</dbReference>
<dbReference type="Pfam" id="PF00069">
    <property type="entry name" value="Pkinase"/>
    <property type="match status" value="1"/>
</dbReference>
<evidence type="ECO:0000256" key="2">
    <source>
        <dbReference type="ARBA" id="ARBA00022741"/>
    </source>
</evidence>